<accession>A0A6A6VIB8</accession>
<dbReference type="Proteomes" id="UP000799440">
    <property type="component" value="Unassembled WGS sequence"/>
</dbReference>
<sequence length="59" mass="6833">MCWQGGVEVKIRQEYLCEEEVTVNSLRLPTRPPVRASLMFTDSPPRHLRTPSDVYQCLV</sequence>
<protein>
    <submittedName>
        <fullName evidence="1">Uncharacterized protein</fullName>
    </submittedName>
</protein>
<proteinExistence type="predicted"/>
<dbReference type="EMBL" id="MU006564">
    <property type="protein sequence ID" value="KAF2750368.1"/>
    <property type="molecule type" value="Genomic_DNA"/>
</dbReference>
<reference evidence="1" key="1">
    <citation type="journal article" date="2020" name="Stud. Mycol.">
        <title>101 Dothideomycetes genomes: a test case for predicting lifestyles and emergence of pathogens.</title>
        <authorList>
            <person name="Haridas S."/>
            <person name="Albert R."/>
            <person name="Binder M."/>
            <person name="Bloem J."/>
            <person name="Labutti K."/>
            <person name="Salamov A."/>
            <person name="Andreopoulos B."/>
            <person name="Baker S."/>
            <person name="Barry K."/>
            <person name="Bills G."/>
            <person name="Bluhm B."/>
            <person name="Cannon C."/>
            <person name="Castanera R."/>
            <person name="Culley D."/>
            <person name="Daum C."/>
            <person name="Ezra D."/>
            <person name="Gonzalez J."/>
            <person name="Henrissat B."/>
            <person name="Kuo A."/>
            <person name="Liang C."/>
            <person name="Lipzen A."/>
            <person name="Lutzoni F."/>
            <person name="Magnuson J."/>
            <person name="Mondo S."/>
            <person name="Nolan M."/>
            <person name="Ohm R."/>
            <person name="Pangilinan J."/>
            <person name="Park H.-J."/>
            <person name="Ramirez L."/>
            <person name="Alfaro M."/>
            <person name="Sun H."/>
            <person name="Tritt A."/>
            <person name="Yoshinaga Y."/>
            <person name="Zwiers L.-H."/>
            <person name="Turgeon B."/>
            <person name="Goodwin S."/>
            <person name="Spatafora J."/>
            <person name="Crous P."/>
            <person name="Grigoriev I."/>
        </authorList>
    </citation>
    <scope>NUCLEOTIDE SEQUENCE</scope>
    <source>
        <strain evidence="1">CBS 119925</strain>
    </source>
</reference>
<keyword evidence="2" id="KW-1185">Reference proteome</keyword>
<evidence type="ECO:0000313" key="1">
    <source>
        <dbReference type="EMBL" id="KAF2750368.1"/>
    </source>
</evidence>
<dbReference type="AlphaFoldDB" id="A0A6A6VIB8"/>
<name>A0A6A6VIB8_9PLEO</name>
<gene>
    <name evidence="1" type="ORF">M011DRAFT_465134</name>
</gene>
<organism evidence="1 2">
    <name type="scientific">Sporormia fimetaria CBS 119925</name>
    <dbReference type="NCBI Taxonomy" id="1340428"/>
    <lineage>
        <taxon>Eukaryota</taxon>
        <taxon>Fungi</taxon>
        <taxon>Dikarya</taxon>
        <taxon>Ascomycota</taxon>
        <taxon>Pezizomycotina</taxon>
        <taxon>Dothideomycetes</taxon>
        <taxon>Pleosporomycetidae</taxon>
        <taxon>Pleosporales</taxon>
        <taxon>Sporormiaceae</taxon>
        <taxon>Sporormia</taxon>
    </lineage>
</organism>
<evidence type="ECO:0000313" key="2">
    <source>
        <dbReference type="Proteomes" id="UP000799440"/>
    </source>
</evidence>